<dbReference type="AlphaFoldDB" id="A0A1E8CJL7"/>
<gene>
    <name evidence="2" type="ORF">PHACT_04325</name>
</gene>
<evidence type="ECO:0000313" key="2">
    <source>
        <dbReference type="EMBL" id="OFE12457.1"/>
    </source>
</evidence>
<keyword evidence="1" id="KW-1133">Transmembrane helix</keyword>
<sequence length="103" mass="11626">MGRMLSVKERRYVDNLLNKNEKRDPFLWPSWGPWISFGLGGFLIVFVCFLTISNFSIQNINSILLPGIFSGAVLVIGGYWTQYKSRKAEGDKVLAGILSKLVK</sequence>
<name>A0A1E8CJL7_9GAMM</name>
<dbReference type="EMBL" id="MASR01000001">
    <property type="protein sequence ID" value="OFE12457.1"/>
    <property type="molecule type" value="Genomic_DNA"/>
</dbReference>
<dbReference type="Proteomes" id="UP000175669">
    <property type="component" value="Unassembled WGS sequence"/>
</dbReference>
<evidence type="ECO:0000256" key="1">
    <source>
        <dbReference type="SAM" id="Phobius"/>
    </source>
</evidence>
<keyword evidence="1" id="KW-0472">Membrane</keyword>
<protein>
    <submittedName>
        <fullName evidence="2">Uncharacterized protein</fullName>
    </submittedName>
</protein>
<keyword evidence="3" id="KW-1185">Reference proteome</keyword>
<feature type="transmembrane region" description="Helical" evidence="1">
    <location>
        <begin position="31"/>
        <end position="57"/>
    </location>
</feature>
<accession>A0A1E8CJL7</accession>
<organism evidence="2 3">
    <name type="scientific">Pseudohongiella acticola</name>
    <dbReference type="NCBI Taxonomy" id="1524254"/>
    <lineage>
        <taxon>Bacteria</taxon>
        <taxon>Pseudomonadati</taxon>
        <taxon>Pseudomonadota</taxon>
        <taxon>Gammaproteobacteria</taxon>
        <taxon>Pseudomonadales</taxon>
        <taxon>Pseudohongiellaceae</taxon>
        <taxon>Pseudohongiella</taxon>
    </lineage>
</organism>
<feature type="transmembrane region" description="Helical" evidence="1">
    <location>
        <begin position="63"/>
        <end position="80"/>
    </location>
</feature>
<reference evidence="3" key="1">
    <citation type="submission" date="2016-07" db="EMBL/GenBank/DDBJ databases">
        <authorList>
            <person name="Florea S."/>
            <person name="Webb J.S."/>
            <person name="Jaromczyk J."/>
            <person name="Schardl C.L."/>
        </authorList>
    </citation>
    <scope>NUCLEOTIDE SEQUENCE [LARGE SCALE GENOMIC DNA]</scope>
    <source>
        <strain evidence="3">KCTC 42131</strain>
    </source>
</reference>
<comment type="caution">
    <text evidence="2">The sequence shown here is derived from an EMBL/GenBank/DDBJ whole genome shotgun (WGS) entry which is preliminary data.</text>
</comment>
<keyword evidence="1" id="KW-0812">Transmembrane</keyword>
<evidence type="ECO:0000313" key="3">
    <source>
        <dbReference type="Proteomes" id="UP000175669"/>
    </source>
</evidence>
<proteinExistence type="predicted"/>